<reference evidence="1 2" key="1">
    <citation type="journal article" date="2010" name="Nature">
        <title>Perigord black truffle genome uncovers evolutionary origins and mechanisms of symbiosis.</title>
        <authorList>
            <person name="Martin F."/>
            <person name="Kohler A."/>
            <person name="Murat C."/>
            <person name="Balestrini R."/>
            <person name="Coutinho P.M."/>
            <person name="Jaillon O."/>
            <person name="Montanini B."/>
            <person name="Morin E."/>
            <person name="Noel B."/>
            <person name="Percudani R."/>
            <person name="Porcel B."/>
            <person name="Rubini A."/>
            <person name="Amicucci A."/>
            <person name="Amselem J."/>
            <person name="Anthouard V."/>
            <person name="Arcioni S."/>
            <person name="Artiguenave F."/>
            <person name="Aury J.M."/>
            <person name="Ballario P."/>
            <person name="Bolchi A."/>
            <person name="Brenna A."/>
            <person name="Brun A."/>
            <person name="Buee M."/>
            <person name="Cantarel B."/>
            <person name="Chevalier G."/>
            <person name="Couloux A."/>
            <person name="Da Silva C."/>
            <person name="Denoeud F."/>
            <person name="Duplessis S."/>
            <person name="Ghignone S."/>
            <person name="Hilselberger B."/>
            <person name="Iotti M."/>
            <person name="Marcais B."/>
            <person name="Mello A."/>
            <person name="Miranda M."/>
            <person name="Pacioni G."/>
            <person name="Quesneville H."/>
            <person name="Riccioni C."/>
            <person name="Ruotolo R."/>
            <person name="Splivallo R."/>
            <person name="Stocchi V."/>
            <person name="Tisserant E."/>
            <person name="Viscomi A.R."/>
            <person name="Zambonelli A."/>
            <person name="Zampieri E."/>
            <person name="Henrissat B."/>
            <person name="Lebrun M.H."/>
            <person name="Paolocci F."/>
            <person name="Bonfante P."/>
            <person name="Ottonello S."/>
            <person name="Wincker P."/>
        </authorList>
    </citation>
    <scope>NUCLEOTIDE SEQUENCE [LARGE SCALE GENOMIC DNA]</scope>
    <source>
        <strain evidence="1 2">Mel28</strain>
    </source>
</reference>
<evidence type="ECO:0000313" key="1">
    <source>
        <dbReference type="EMBL" id="CAZ84132.1"/>
    </source>
</evidence>
<keyword evidence="2" id="KW-1185">Reference proteome</keyword>
<sequence length="31" mass="3610">MMFSSTRKTCNHIRRMSAILSPCEHSRWVGS</sequence>
<evidence type="ECO:0000313" key="2">
    <source>
        <dbReference type="Proteomes" id="UP000006911"/>
    </source>
</evidence>
<name>D5GHY9_TUBMM</name>
<dbReference type="EMBL" id="FN430322">
    <property type="protein sequence ID" value="CAZ84132.1"/>
    <property type="molecule type" value="Genomic_DNA"/>
</dbReference>
<dbReference type="KEGG" id="tml:GSTUM_00008193001"/>
<dbReference type="AlphaFoldDB" id="D5GHY9"/>
<dbReference type="GeneID" id="9184225"/>
<accession>D5GHY9</accession>
<dbReference type="InParanoid" id="D5GHY9"/>
<gene>
    <name evidence="1" type="ORF">GSTUM_00008193001</name>
</gene>
<dbReference type="Proteomes" id="UP000006911">
    <property type="component" value="Unassembled WGS sequence"/>
</dbReference>
<proteinExistence type="predicted"/>
<dbReference type="HOGENOM" id="CLU_3399659_0_0_1"/>
<protein>
    <submittedName>
        <fullName evidence="1">(Perigord truffle) hypothetical protein</fullName>
    </submittedName>
</protein>
<dbReference type="RefSeq" id="XP_002839941.1">
    <property type="nucleotide sequence ID" value="XM_002839895.1"/>
</dbReference>
<organism evidence="1 2">
    <name type="scientific">Tuber melanosporum (strain Mel28)</name>
    <name type="common">Perigord black truffle</name>
    <dbReference type="NCBI Taxonomy" id="656061"/>
    <lineage>
        <taxon>Eukaryota</taxon>
        <taxon>Fungi</taxon>
        <taxon>Dikarya</taxon>
        <taxon>Ascomycota</taxon>
        <taxon>Pezizomycotina</taxon>
        <taxon>Pezizomycetes</taxon>
        <taxon>Pezizales</taxon>
        <taxon>Tuberaceae</taxon>
        <taxon>Tuber</taxon>
    </lineage>
</organism>